<organism evidence="10">
    <name type="scientific">freshwater metagenome</name>
    <dbReference type="NCBI Taxonomy" id="449393"/>
    <lineage>
        <taxon>unclassified sequences</taxon>
        <taxon>metagenomes</taxon>
        <taxon>ecological metagenomes</taxon>
    </lineage>
</organism>
<evidence type="ECO:0000256" key="1">
    <source>
        <dbReference type="ARBA" id="ARBA00022448"/>
    </source>
</evidence>
<evidence type="ECO:0000313" key="11">
    <source>
        <dbReference type="EMBL" id="CAB5031596.1"/>
    </source>
</evidence>
<gene>
    <name evidence="10" type="ORF">UFOPK3752_01858</name>
    <name evidence="11" type="ORF">UFOPK4150_01030</name>
</gene>
<name>A0A6J7KH82_9ZZZZ</name>
<evidence type="ECO:0000256" key="2">
    <source>
        <dbReference type="ARBA" id="ARBA00022475"/>
    </source>
</evidence>
<keyword evidence="5" id="KW-0067">ATP-binding</keyword>
<evidence type="ECO:0000256" key="7">
    <source>
        <dbReference type="ARBA" id="ARBA00023065"/>
    </source>
</evidence>
<evidence type="ECO:0000256" key="5">
    <source>
        <dbReference type="ARBA" id="ARBA00022840"/>
    </source>
</evidence>
<dbReference type="SUPFAM" id="SSF52540">
    <property type="entry name" value="P-loop containing nucleoside triphosphate hydrolases"/>
    <property type="match status" value="1"/>
</dbReference>
<dbReference type="PANTHER" id="PTHR42781:SF4">
    <property type="entry name" value="SPERMIDINE_PUTRESCINE IMPORT ATP-BINDING PROTEIN POTA"/>
    <property type="match status" value="1"/>
</dbReference>
<dbReference type="AlphaFoldDB" id="A0A6J7KH82"/>
<keyword evidence="1" id="KW-0813">Transport</keyword>
<dbReference type="InterPro" id="IPR027417">
    <property type="entry name" value="P-loop_NTPase"/>
</dbReference>
<accession>A0A6J7KH82</accession>
<reference evidence="10" key="1">
    <citation type="submission" date="2020-05" db="EMBL/GenBank/DDBJ databases">
        <authorList>
            <person name="Chiriac C."/>
            <person name="Salcher M."/>
            <person name="Ghai R."/>
            <person name="Kavagutti S V."/>
        </authorList>
    </citation>
    <scope>NUCLEOTIDE SEQUENCE</scope>
</reference>
<dbReference type="GO" id="GO:0016020">
    <property type="term" value="C:membrane"/>
    <property type="evidence" value="ECO:0007669"/>
    <property type="project" value="InterPro"/>
</dbReference>
<dbReference type="InterPro" id="IPR003593">
    <property type="entry name" value="AAA+_ATPase"/>
</dbReference>
<dbReference type="InterPro" id="IPR050093">
    <property type="entry name" value="ABC_SmlMolc_Importer"/>
</dbReference>
<evidence type="ECO:0000256" key="3">
    <source>
        <dbReference type="ARBA" id="ARBA00022496"/>
    </source>
</evidence>
<evidence type="ECO:0000259" key="9">
    <source>
        <dbReference type="PROSITE" id="PS50893"/>
    </source>
</evidence>
<dbReference type="GO" id="GO:0015408">
    <property type="term" value="F:ABC-type ferric iron transporter activity"/>
    <property type="evidence" value="ECO:0007669"/>
    <property type="project" value="InterPro"/>
</dbReference>
<dbReference type="Pfam" id="PF00005">
    <property type="entry name" value="ABC_tran"/>
    <property type="match status" value="1"/>
</dbReference>
<dbReference type="Gene3D" id="3.40.50.300">
    <property type="entry name" value="P-loop containing nucleotide triphosphate hydrolases"/>
    <property type="match status" value="1"/>
</dbReference>
<dbReference type="CDD" id="cd03259">
    <property type="entry name" value="ABC_Carb_Solutes_like"/>
    <property type="match status" value="1"/>
</dbReference>
<keyword evidence="8" id="KW-0472">Membrane</keyword>
<dbReference type="InterPro" id="IPR003439">
    <property type="entry name" value="ABC_transporter-like_ATP-bd"/>
</dbReference>
<keyword evidence="4" id="KW-0547">Nucleotide-binding</keyword>
<dbReference type="PROSITE" id="PS00211">
    <property type="entry name" value="ABC_TRANSPORTER_1"/>
    <property type="match status" value="1"/>
</dbReference>
<dbReference type="GO" id="GO:0016887">
    <property type="term" value="F:ATP hydrolysis activity"/>
    <property type="evidence" value="ECO:0007669"/>
    <property type="project" value="InterPro"/>
</dbReference>
<dbReference type="InterPro" id="IPR015853">
    <property type="entry name" value="ABC_transpr_FbpC"/>
</dbReference>
<feature type="domain" description="ABC transporter" evidence="9">
    <location>
        <begin position="5"/>
        <end position="221"/>
    </location>
</feature>
<evidence type="ECO:0000256" key="6">
    <source>
        <dbReference type="ARBA" id="ARBA00023004"/>
    </source>
</evidence>
<dbReference type="EMBL" id="CAFBPU010000018">
    <property type="protein sequence ID" value="CAB5031596.1"/>
    <property type="molecule type" value="Genomic_DNA"/>
</dbReference>
<evidence type="ECO:0000256" key="8">
    <source>
        <dbReference type="ARBA" id="ARBA00023136"/>
    </source>
</evidence>
<dbReference type="InterPro" id="IPR017871">
    <property type="entry name" value="ABC_transporter-like_CS"/>
</dbReference>
<proteinExistence type="predicted"/>
<dbReference type="EMBL" id="CAFBND010000098">
    <property type="protein sequence ID" value="CAB4954223.1"/>
    <property type="molecule type" value="Genomic_DNA"/>
</dbReference>
<sequence length="221" mass="23605">MAQGLEVSAVSVALGGYVVLDRVDLSVQPGEAVALLGPSGAGKSTLLRVIAGLEAPDSGRVTWEGADLADIPAHRRRFGLVFQDAMLFPHRDVGANVAYGLEREAMGARERARAVDELLSLVGLAGFADRRVETLSGGQAQRVALARALAPGPRLILLDEPFGALDRELRERLSIEVRDLLRSRGTPSIHVTHDPDEAHLVADRVLRMVEGPSGSRLVDEA</sequence>
<dbReference type="PANTHER" id="PTHR42781">
    <property type="entry name" value="SPERMIDINE/PUTRESCINE IMPORT ATP-BINDING PROTEIN POTA"/>
    <property type="match status" value="1"/>
</dbReference>
<evidence type="ECO:0000256" key="4">
    <source>
        <dbReference type="ARBA" id="ARBA00022741"/>
    </source>
</evidence>
<keyword evidence="3" id="KW-0410">Iron transport</keyword>
<keyword evidence="6" id="KW-0408">Iron</keyword>
<keyword evidence="7" id="KW-0406">Ion transport</keyword>
<protein>
    <submittedName>
        <fullName evidence="10">Unannotated protein</fullName>
    </submittedName>
</protein>
<dbReference type="GO" id="GO:0005524">
    <property type="term" value="F:ATP binding"/>
    <property type="evidence" value="ECO:0007669"/>
    <property type="project" value="UniProtKB-KW"/>
</dbReference>
<evidence type="ECO:0000313" key="10">
    <source>
        <dbReference type="EMBL" id="CAB4954223.1"/>
    </source>
</evidence>
<dbReference type="SMART" id="SM00382">
    <property type="entry name" value="AAA"/>
    <property type="match status" value="1"/>
</dbReference>
<keyword evidence="2" id="KW-1003">Cell membrane</keyword>
<dbReference type="PROSITE" id="PS50893">
    <property type="entry name" value="ABC_TRANSPORTER_2"/>
    <property type="match status" value="1"/>
</dbReference>